<reference evidence="2 3" key="1">
    <citation type="submission" date="2019-06" db="EMBL/GenBank/DDBJ databases">
        <title>Sorghum-associated microbial communities from plants grown in Nebraska, USA.</title>
        <authorList>
            <person name="Schachtman D."/>
        </authorList>
    </citation>
    <scope>NUCLEOTIDE SEQUENCE [LARGE SCALE GENOMIC DNA]</scope>
    <source>
        <strain evidence="2 3">2482</strain>
    </source>
</reference>
<comment type="caution">
    <text evidence="2">The sequence shown here is derived from an EMBL/GenBank/DDBJ whole genome shotgun (WGS) entry which is preliminary data.</text>
</comment>
<dbReference type="Proteomes" id="UP000319671">
    <property type="component" value="Unassembled WGS sequence"/>
</dbReference>
<organism evidence="2 3">
    <name type="scientific">Neobacillus bataviensis</name>
    <dbReference type="NCBI Taxonomy" id="220685"/>
    <lineage>
        <taxon>Bacteria</taxon>
        <taxon>Bacillati</taxon>
        <taxon>Bacillota</taxon>
        <taxon>Bacilli</taxon>
        <taxon>Bacillales</taxon>
        <taxon>Bacillaceae</taxon>
        <taxon>Neobacillus</taxon>
    </lineage>
</organism>
<feature type="transmembrane region" description="Helical" evidence="1">
    <location>
        <begin position="43"/>
        <end position="60"/>
    </location>
</feature>
<keyword evidence="1" id="KW-0812">Transmembrane</keyword>
<evidence type="ECO:0000313" key="2">
    <source>
        <dbReference type="EMBL" id="TWE01124.1"/>
    </source>
</evidence>
<evidence type="ECO:0000256" key="1">
    <source>
        <dbReference type="SAM" id="Phobius"/>
    </source>
</evidence>
<protein>
    <submittedName>
        <fullName evidence="2">Uncharacterized protein</fullName>
    </submittedName>
</protein>
<accession>A0A561DCJ5</accession>
<feature type="transmembrane region" description="Helical" evidence="1">
    <location>
        <begin position="104"/>
        <end position="120"/>
    </location>
</feature>
<keyword evidence="1" id="KW-1133">Transmembrane helix</keyword>
<keyword evidence="3" id="KW-1185">Reference proteome</keyword>
<feature type="transmembrane region" description="Helical" evidence="1">
    <location>
        <begin position="12"/>
        <end position="31"/>
    </location>
</feature>
<keyword evidence="1" id="KW-0472">Membrane</keyword>
<name>A0A561DCJ5_9BACI</name>
<feature type="transmembrane region" description="Helical" evidence="1">
    <location>
        <begin position="132"/>
        <end position="151"/>
    </location>
</feature>
<sequence length="161" mass="18581">MNSITKNLDLHAQGSWLPILLSLLVFIYALFMPKQEIGWREFYVTFGIVGYFAWISDSLLGEMIDLVDFGNPNFAGIGEFLSYSLIPSSLSVIYLNYLEKTNKWKLTIIFTIISILIEWGMRSVGYMKPHGWSFFISIPLYFVVFAFLLPFHRKLIKCKSG</sequence>
<gene>
    <name evidence="2" type="ORF">FB550_106179</name>
</gene>
<dbReference type="RefSeq" id="WP_144565734.1">
    <property type="nucleotide sequence ID" value="NZ_VIVN01000006.1"/>
</dbReference>
<feature type="transmembrane region" description="Helical" evidence="1">
    <location>
        <begin position="80"/>
        <end position="97"/>
    </location>
</feature>
<proteinExistence type="predicted"/>
<dbReference type="AlphaFoldDB" id="A0A561DCJ5"/>
<dbReference type="EMBL" id="VIVN01000006">
    <property type="protein sequence ID" value="TWE01124.1"/>
    <property type="molecule type" value="Genomic_DNA"/>
</dbReference>
<evidence type="ECO:0000313" key="3">
    <source>
        <dbReference type="Proteomes" id="UP000319671"/>
    </source>
</evidence>